<evidence type="ECO:0000259" key="10">
    <source>
        <dbReference type="PROSITE" id="PS51192"/>
    </source>
</evidence>
<dbReference type="Proteomes" id="UP000521227">
    <property type="component" value="Unassembled WGS sequence"/>
</dbReference>
<evidence type="ECO:0000256" key="1">
    <source>
        <dbReference type="ARBA" id="ARBA00005446"/>
    </source>
</evidence>
<dbReference type="AlphaFoldDB" id="A0A840N4F5"/>
<keyword evidence="4 12" id="KW-0347">Helicase</keyword>
<dbReference type="Pfam" id="PF01844">
    <property type="entry name" value="HNH"/>
    <property type="match status" value="1"/>
</dbReference>
<evidence type="ECO:0000256" key="5">
    <source>
        <dbReference type="ARBA" id="ARBA00022840"/>
    </source>
</evidence>
<evidence type="ECO:0000256" key="9">
    <source>
        <dbReference type="ARBA" id="ARBA00034808"/>
    </source>
</evidence>
<name>A0A840N4F5_9BRAD</name>
<evidence type="ECO:0000256" key="6">
    <source>
        <dbReference type="ARBA" id="ARBA00023125"/>
    </source>
</evidence>
<dbReference type="CDD" id="cd00085">
    <property type="entry name" value="HNHc"/>
    <property type="match status" value="1"/>
</dbReference>
<dbReference type="GO" id="GO:0006281">
    <property type="term" value="P:DNA repair"/>
    <property type="evidence" value="ECO:0007669"/>
    <property type="project" value="TreeGrafter"/>
</dbReference>
<feature type="domain" description="Helicase C-terminal" evidence="11">
    <location>
        <begin position="317"/>
        <end position="468"/>
    </location>
</feature>
<proteinExistence type="inferred from homology"/>
<keyword evidence="2" id="KW-0547">Nucleotide-binding</keyword>
<evidence type="ECO:0000256" key="7">
    <source>
        <dbReference type="ARBA" id="ARBA00023235"/>
    </source>
</evidence>
<dbReference type="PANTHER" id="PTHR13710:SF105">
    <property type="entry name" value="ATP-DEPENDENT DNA HELICASE Q1"/>
    <property type="match status" value="1"/>
</dbReference>
<dbReference type="GO" id="GO:0006310">
    <property type="term" value="P:DNA recombination"/>
    <property type="evidence" value="ECO:0007669"/>
    <property type="project" value="InterPro"/>
</dbReference>
<dbReference type="SUPFAM" id="SSF52540">
    <property type="entry name" value="P-loop containing nucleoside triphosphate hydrolases"/>
    <property type="match status" value="1"/>
</dbReference>
<keyword evidence="6" id="KW-0238">DNA-binding</keyword>
<dbReference type="SMART" id="SM00507">
    <property type="entry name" value="HNHc"/>
    <property type="match status" value="1"/>
</dbReference>
<dbReference type="InterPro" id="IPR003615">
    <property type="entry name" value="HNH_nuc"/>
</dbReference>
<evidence type="ECO:0000256" key="8">
    <source>
        <dbReference type="ARBA" id="ARBA00034617"/>
    </source>
</evidence>
<keyword evidence="3 12" id="KW-0378">Hydrolase</keyword>
<evidence type="ECO:0000256" key="4">
    <source>
        <dbReference type="ARBA" id="ARBA00022806"/>
    </source>
</evidence>
<dbReference type="SMART" id="SM00490">
    <property type="entry name" value="HELICc"/>
    <property type="match status" value="1"/>
</dbReference>
<gene>
    <name evidence="12" type="ORF">HNQ36_003504</name>
</gene>
<dbReference type="GO" id="GO:0008270">
    <property type="term" value="F:zinc ion binding"/>
    <property type="evidence" value="ECO:0007669"/>
    <property type="project" value="InterPro"/>
</dbReference>
<protein>
    <recommendedName>
        <fullName evidence="9">DNA 3'-5' helicase</fullName>
        <ecNumber evidence="9">5.6.2.4</ecNumber>
    </recommendedName>
</protein>
<keyword evidence="5" id="KW-0067">ATP-binding</keyword>
<dbReference type="GO" id="GO:0016787">
    <property type="term" value="F:hydrolase activity"/>
    <property type="evidence" value="ECO:0007669"/>
    <property type="project" value="UniProtKB-KW"/>
</dbReference>
<dbReference type="GO" id="GO:0005694">
    <property type="term" value="C:chromosome"/>
    <property type="evidence" value="ECO:0007669"/>
    <property type="project" value="TreeGrafter"/>
</dbReference>
<dbReference type="GO" id="GO:0004519">
    <property type="term" value="F:endonuclease activity"/>
    <property type="evidence" value="ECO:0007669"/>
    <property type="project" value="InterPro"/>
</dbReference>
<dbReference type="PROSITE" id="PS51194">
    <property type="entry name" value="HELICASE_CTER"/>
    <property type="match status" value="1"/>
</dbReference>
<evidence type="ECO:0000259" key="11">
    <source>
        <dbReference type="PROSITE" id="PS51194"/>
    </source>
</evidence>
<dbReference type="GO" id="GO:0043138">
    <property type="term" value="F:3'-5' DNA helicase activity"/>
    <property type="evidence" value="ECO:0007669"/>
    <property type="project" value="UniProtKB-EC"/>
</dbReference>
<dbReference type="Gene3D" id="1.10.30.50">
    <property type="match status" value="1"/>
</dbReference>
<comment type="caution">
    <text evidence="12">The sequence shown here is derived from an EMBL/GenBank/DDBJ whole genome shotgun (WGS) entry which is preliminary data.</text>
</comment>
<comment type="similarity">
    <text evidence="1">Belongs to the helicase family. RecQ subfamily.</text>
</comment>
<dbReference type="InterPro" id="IPR002464">
    <property type="entry name" value="DNA/RNA_helicase_DEAH_CS"/>
</dbReference>
<dbReference type="InterPro" id="IPR001650">
    <property type="entry name" value="Helicase_C-like"/>
</dbReference>
<keyword evidence="7" id="KW-0413">Isomerase</keyword>
<dbReference type="PROSITE" id="PS51192">
    <property type="entry name" value="HELICASE_ATP_BIND_1"/>
    <property type="match status" value="1"/>
</dbReference>
<dbReference type="GO" id="GO:0005737">
    <property type="term" value="C:cytoplasm"/>
    <property type="evidence" value="ECO:0007669"/>
    <property type="project" value="TreeGrafter"/>
</dbReference>
<dbReference type="InterPro" id="IPR002711">
    <property type="entry name" value="HNH"/>
</dbReference>
<feature type="domain" description="Helicase ATP-binding" evidence="10">
    <location>
        <begin position="122"/>
        <end position="292"/>
    </location>
</feature>
<dbReference type="EMBL" id="JACHIJ010000005">
    <property type="protein sequence ID" value="MBB5053504.1"/>
    <property type="molecule type" value="Genomic_DNA"/>
</dbReference>
<dbReference type="SMART" id="SM00487">
    <property type="entry name" value="DEXDc"/>
    <property type="match status" value="1"/>
</dbReference>
<accession>A0A840N4F5</accession>
<dbReference type="GO" id="GO:0003677">
    <property type="term" value="F:DNA binding"/>
    <property type="evidence" value="ECO:0007669"/>
    <property type="project" value="UniProtKB-KW"/>
</dbReference>
<dbReference type="PANTHER" id="PTHR13710">
    <property type="entry name" value="DNA HELICASE RECQ FAMILY MEMBER"/>
    <property type="match status" value="1"/>
</dbReference>
<dbReference type="InterPro" id="IPR027417">
    <property type="entry name" value="P-loop_NTPase"/>
</dbReference>
<dbReference type="EC" id="5.6.2.4" evidence="9"/>
<dbReference type="Gene3D" id="3.40.50.300">
    <property type="entry name" value="P-loop containing nucleotide triphosphate hydrolases"/>
    <property type="match status" value="2"/>
</dbReference>
<dbReference type="InterPro" id="IPR004589">
    <property type="entry name" value="DNA_helicase_ATP-dep_RecQ"/>
</dbReference>
<dbReference type="Pfam" id="PF00270">
    <property type="entry name" value="DEAD"/>
    <property type="match status" value="1"/>
</dbReference>
<evidence type="ECO:0000313" key="12">
    <source>
        <dbReference type="EMBL" id="MBB5053504.1"/>
    </source>
</evidence>
<dbReference type="PROSITE" id="PS00690">
    <property type="entry name" value="DEAH_ATP_HELICASE"/>
    <property type="match status" value="1"/>
</dbReference>
<comment type="catalytic activity">
    <reaction evidence="8">
        <text>Couples ATP hydrolysis with the unwinding of duplex DNA by translocating in the 3'-5' direction.</text>
        <dbReference type="EC" id="5.6.2.4"/>
    </reaction>
</comment>
<dbReference type="InterPro" id="IPR011545">
    <property type="entry name" value="DEAD/DEAH_box_helicase_dom"/>
</dbReference>
<dbReference type="GO" id="GO:0005524">
    <property type="term" value="F:ATP binding"/>
    <property type="evidence" value="ECO:0007669"/>
    <property type="project" value="UniProtKB-KW"/>
</dbReference>
<evidence type="ECO:0000313" key="13">
    <source>
        <dbReference type="Proteomes" id="UP000521227"/>
    </source>
</evidence>
<dbReference type="RefSeq" id="WP_082512608.1">
    <property type="nucleotide sequence ID" value="NZ_JACHIJ010000005.1"/>
</dbReference>
<dbReference type="Pfam" id="PF00271">
    <property type="entry name" value="Helicase_C"/>
    <property type="match status" value="1"/>
</dbReference>
<dbReference type="GO" id="GO:0009378">
    <property type="term" value="F:four-way junction helicase activity"/>
    <property type="evidence" value="ECO:0007669"/>
    <property type="project" value="TreeGrafter"/>
</dbReference>
<evidence type="ECO:0000256" key="2">
    <source>
        <dbReference type="ARBA" id="ARBA00022741"/>
    </source>
</evidence>
<sequence length="555" mass="61688">MLPSSIEWKRIRTQVIQRDNFKCVECGTVAKSADIDVHHLLPRSAGGTDDPSNLVTLCDGCHAAHHPKLAGGLARRAIERWAVRLARWLDRDGEVVAESQAFGAGLRLFGLDRFKEGQLPIIQAALARQSLLVVSPTGFGKTLCFQLPAVLRQSISVVVSPLKVLMGEQVSSLLRRKIPASFINSDLDSGEKRLRYQLLSQGSFKLLYAAPERFFVRSGAEQQVLRAMRPSFLVIDEAHCVDQWGRDFRPEYGRLKEVREALGSPPILAFTATAGTEMQQRILHSLGIPDARVFVRGVDRPNIALLRWQAPAKERSAIIAALCRLALPGSGKLMIFVPTRKIGEALQAHLAREGLETPFYHSQLGNSWEREQLLKRFVGDSRPVVDRIICTSAFGMGLDVPNVRMVVHWQHPGSIEDYLQEFGRAGRDGAPSVAVLLQGGEVKEDIGLLRYMAQRAINGSKLSDEAAIVALRHKHEQIAVMASMARKSACFRKALVGYFEGPEKVTRRSISTRIMEWVFADARRNQSRVACCDGCHQVEIVKKGRLNFIRKVLAS</sequence>
<evidence type="ECO:0000256" key="3">
    <source>
        <dbReference type="ARBA" id="ARBA00022801"/>
    </source>
</evidence>
<dbReference type="InterPro" id="IPR014001">
    <property type="entry name" value="Helicase_ATP-bd"/>
</dbReference>
<dbReference type="NCBIfam" id="TIGR00614">
    <property type="entry name" value="recQ_fam"/>
    <property type="match status" value="1"/>
</dbReference>
<reference evidence="12 13" key="1">
    <citation type="submission" date="2020-08" db="EMBL/GenBank/DDBJ databases">
        <title>Genomic Encyclopedia of Type Strains, Phase IV (KMG-IV): sequencing the most valuable type-strain genomes for metagenomic binning, comparative biology and taxonomic classification.</title>
        <authorList>
            <person name="Goeker M."/>
        </authorList>
    </citation>
    <scope>NUCLEOTIDE SEQUENCE [LARGE SCALE GENOMIC DNA]</scope>
    <source>
        <strain evidence="12 13">DSM 17498</strain>
    </source>
</reference>
<dbReference type="CDD" id="cd17920">
    <property type="entry name" value="DEXHc_RecQ"/>
    <property type="match status" value="1"/>
</dbReference>
<organism evidence="12 13">
    <name type="scientific">Afipia massiliensis</name>
    <dbReference type="NCBI Taxonomy" id="211460"/>
    <lineage>
        <taxon>Bacteria</taxon>
        <taxon>Pseudomonadati</taxon>
        <taxon>Pseudomonadota</taxon>
        <taxon>Alphaproteobacteria</taxon>
        <taxon>Hyphomicrobiales</taxon>
        <taxon>Nitrobacteraceae</taxon>
        <taxon>Afipia</taxon>
    </lineage>
</organism>